<comment type="similarity">
    <text evidence="2">Belongs to the ferric reductase (FRE) family.</text>
</comment>
<accession>A0ABR1KML6</accession>
<gene>
    <name evidence="12" type="ORF">IWZ03DRAFT_178524</name>
</gene>
<evidence type="ECO:0000256" key="1">
    <source>
        <dbReference type="ARBA" id="ARBA00004141"/>
    </source>
</evidence>
<evidence type="ECO:0000259" key="11">
    <source>
        <dbReference type="PROSITE" id="PS51384"/>
    </source>
</evidence>
<dbReference type="Gene3D" id="3.40.50.80">
    <property type="entry name" value="Nucleotide-binding domain of ferredoxin-NADP reductase (FNR) module"/>
    <property type="match status" value="1"/>
</dbReference>
<evidence type="ECO:0000256" key="4">
    <source>
        <dbReference type="ARBA" id="ARBA00022692"/>
    </source>
</evidence>
<comment type="caution">
    <text evidence="12">The sequence shown here is derived from an EMBL/GenBank/DDBJ whole genome shotgun (WGS) entry which is preliminary data.</text>
</comment>
<comment type="subcellular location">
    <subcellularLocation>
        <location evidence="1">Membrane</location>
        <topology evidence="1">Multi-pass membrane protein</topology>
    </subcellularLocation>
</comment>
<feature type="transmembrane region" description="Helical" evidence="10">
    <location>
        <begin position="129"/>
        <end position="150"/>
    </location>
</feature>
<dbReference type="InterPro" id="IPR051410">
    <property type="entry name" value="Ferric/Cupric_Reductase"/>
</dbReference>
<dbReference type="EMBL" id="JBBPHU010000005">
    <property type="protein sequence ID" value="KAK7517723.1"/>
    <property type="molecule type" value="Genomic_DNA"/>
</dbReference>
<keyword evidence="4 10" id="KW-0812">Transmembrane</keyword>
<dbReference type="SFLD" id="SFLDG01168">
    <property type="entry name" value="Ferric_reductase_subgroup_(FRE"/>
    <property type="match status" value="1"/>
</dbReference>
<feature type="transmembrane region" description="Helical" evidence="10">
    <location>
        <begin position="41"/>
        <end position="63"/>
    </location>
</feature>
<dbReference type="InterPro" id="IPR013130">
    <property type="entry name" value="Fe3_Rdtase_TM_dom"/>
</dbReference>
<keyword evidence="7" id="KW-0560">Oxidoreductase</keyword>
<evidence type="ECO:0000313" key="12">
    <source>
        <dbReference type="EMBL" id="KAK7517723.1"/>
    </source>
</evidence>
<evidence type="ECO:0000256" key="6">
    <source>
        <dbReference type="ARBA" id="ARBA00022989"/>
    </source>
</evidence>
<dbReference type="InterPro" id="IPR013112">
    <property type="entry name" value="FAD-bd_8"/>
</dbReference>
<evidence type="ECO:0000313" key="13">
    <source>
        <dbReference type="Proteomes" id="UP001363622"/>
    </source>
</evidence>
<dbReference type="InterPro" id="IPR013121">
    <property type="entry name" value="Fe_red_NAD-bd_6"/>
</dbReference>
<proteinExistence type="inferred from homology"/>
<evidence type="ECO:0000256" key="7">
    <source>
        <dbReference type="ARBA" id="ARBA00023002"/>
    </source>
</evidence>
<evidence type="ECO:0000256" key="2">
    <source>
        <dbReference type="ARBA" id="ARBA00006278"/>
    </source>
</evidence>
<dbReference type="PROSITE" id="PS51384">
    <property type="entry name" value="FAD_FR"/>
    <property type="match status" value="1"/>
</dbReference>
<dbReference type="Pfam" id="PF01794">
    <property type="entry name" value="Ferric_reduct"/>
    <property type="match status" value="1"/>
</dbReference>
<protein>
    <submittedName>
        <fullName evidence="12">Ferric reductase like transmembrane component-domain-containing protein</fullName>
    </submittedName>
</protein>
<reference evidence="12 13" key="1">
    <citation type="submission" date="2024-04" db="EMBL/GenBank/DDBJ databases">
        <title>Phyllosticta paracitricarpa is synonymous to the EU quarantine fungus P. citricarpa based on phylogenomic analyses.</title>
        <authorList>
            <consortium name="Lawrence Berkeley National Laboratory"/>
            <person name="Van Ingen-Buijs V.A."/>
            <person name="Van Westerhoven A.C."/>
            <person name="Haridas S."/>
            <person name="Skiadas P."/>
            <person name="Martin F."/>
            <person name="Groenewald J.Z."/>
            <person name="Crous P.W."/>
            <person name="Seidl M.F."/>
        </authorList>
    </citation>
    <scope>NUCLEOTIDE SEQUENCE [LARGE SCALE GENOMIC DNA]</scope>
    <source>
        <strain evidence="12 13">CBS 123371</strain>
    </source>
</reference>
<dbReference type="SUPFAM" id="SSF52343">
    <property type="entry name" value="Ferredoxin reductase-like, C-terminal NADP-linked domain"/>
    <property type="match status" value="1"/>
</dbReference>
<evidence type="ECO:0000256" key="10">
    <source>
        <dbReference type="SAM" id="Phobius"/>
    </source>
</evidence>
<keyword evidence="3" id="KW-0813">Transport</keyword>
<keyword evidence="13" id="KW-1185">Reference proteome</keyword>
<feature type="domain" description="FAD-binding FR-type" evidence="11">
    <location>
        <begin position="321"/>
        <end position="461"/>
    </location>
</feature>
<organism evidence="12 13">
    <name type="scientific">Phyllosticta citriasiana</name>
    <dbReference type="NCBI Taxonomy" id="595635"/>
    <lineage>
        <taxon>Eukaryota</taxon>
        <taxon>Fungi</taxon>
        <taxon>Dikarya</taxon>
        <taxon>Ascomycota</taxon>
        <taxon>Pezizomycotina</taxon>
        <taxon>Dothideomycetes</taxon>
        <taxon>Dothideomycetes incertae sedis</taxon>
        <taxon>Botryosphaeriales</taxon>
        <taxon>Phyllostictaceae</taxon>
        <taxon>Phyllosticta</taxon>
    </lineage>
</organism>
<evidence type="ECO:0000256" key="5">
    <source>
        <dbReference type="ARBA" id="ARBA00022982"/>
    </source>
</evidence>
<dbReference type="PANTHER" id="PTHR32361">
    <property type="entry name" value="FERRIC/CUPRIC REDUCTASE TRANSMEMBRANE COMPONENT"/>
    <property type="match status" value="1"/>
</dbReference>
<name>A0ABR1KML6_9PEZI</name>
<keyword evidence="8" id="KW-0406">Ion transport</keyword>
<evidence type="ECO:0000256" key="3">
    <source>
        <dbReference type="ARBA" id="ARBA00022448"/>
    </source>
</evidence>
<keyword evidence="5" id="KW-0249">Electron transport</keyword>
<keyword evidence="6 10" id="KW-1133">Transmembrane helix</keyword>
<dbReference type="PANTHER" id="PTHR32361:SF12">
    <property type="entry name" value="PUTATIVE (AFU_ORTHOLOGUE AFUA_1G14340)-RELATED"/>
    <property type="match status" value="1"/>
</dbReference>
<evidence type="ECO:0000256" key="9">
    <source>
        <dbReference type="ARBA" id="ARBA00023136"/>
    </source>
</evidence>
<dbReference type="Pfam" id="PF08022">
    <property type="entry name" value="FAD_binding_8"/>
    <property type="match status" value="1"/>
</dbReference>
<sequence>MESHSHPQDPPRWSLFALSKRSSDPFRFASGLTGVDQTGNFLWTDVLLVTFGCIIALTLLVRFARMYNNHIRHVSVMGTQHKQAYWRHNQTQFVPWLKQHFIYAPIFKKKKNDEIRIASIGFGTLPSRFHLVLILIYTFSNVAYCLALPWGRANSASVAAALRGRSGTLAALNLIPTILFALRNNPLIWMLHVSYDTFNLLHRWAARIVIVESVVHTLCWLINTYNSGTKWAGVRELLGTTPSYQWGTVSTVAFVVLGVQAWSPVRHAFYETFLNLHRLMVVCSIVGLYLHIDLHQLPQLPWVKLAFSLWICEWIFRTWKLVRYNVSVRGLSKVTVEAMPSEAVRVTIDLVRPWYHRPGSHVHLYVPSIGGWSSHPFSVAWATPSAAQVNFEDEKLGLPMTERSNDTDLTRPHLPMRSIGLVCRAREGFTRSMYDRACKQPNGILTTMGMIEGPYGGHESLDSYGTVILFAAGVGITHQTSYVRHLVAGNHAGSLAARKVVLVWTIPSTECLEWVRPWMDDILRMPGRRECLRILLFITRPRNHAEINSSSGSVQMFPGRCDVQTIVDREIEERTGAVAVTVCGAGAFSDGVREAVRRRVDEGSIDYIEEAFTY</sequence>
<dbReference type="CDD" id="cd06186">
    <property type="entry name" value="NOX_Duox_like_FAD_NADP"/>
    <property type="match status" value="1"/>
</dbReference>
<dbReference type="Proteomes" id="UP001363622">
    <property type="component" value="Unassembled WGS sequence"/>
</dbReference>
<dbReference type="SFLD" id="SFLDS00052">
    <property type="entry name" value="Ferric_Reductase_Domain"/>
    <property type="match status" value="1"/>
</dbReference>
<dbReference type="Pfam" id="PF08030">
    <property type="entry name" value="NAD_binding_6"/>
    <property type="match status" value="1"/>
</dbReference>
<dbReference type="InterPro" id="IPR039261">
    <property type="entry name" value="FNR_nucleotide-bd"/>
</dbReference>
<keyword evidence="9 10" id="KW-0472">Membrane</keyword>
<evidence type="ECO:0000256" key="8">
    <source>
        <dbReference type="ARBA" id="ARBA00023065"/>
    </source>
</evidence>
<dbReference type="InterPro" id="IPR017927">
    <property type="entry name" value="FAD-bd_FR_type"/>
</dbReference>